<name>A0A554LUX9_9BACT</name>
<gene>
    <name evidence="2" type="ORF">CEN88_290</name>
</gene>
<evidence type="ECO:0000313" key="2">
    <source>
        <dbReference type="EMBL" id="TSC96671.1"/>
    </source>
</evidence>
<dbReference type="PANTHER" id="PTHR46246:SF1">
    <property type="entry name" value="GUANOSINE-3',5'-BIS(DIPHOSPHATE) 3'-PYROPHOSPHOHYDROLASE MESH1"/>
    <property type="match status" value="1"/>
</dbReference>
<reference evidence="2 3" key="1">
    <citation type="submission" date="2017-07" db="EMBL/GenBank/DDBJ databases">
        <title>Mechanisms for carbon and nitrogen cycling indicate functional differentiation within the Candidate Phyla Radiation.</title>
        <authorList>
            <person name="Danczak R.E."/>
            <person name="Johnston M.D."/>
            <person name="Kenah C."/>
            <person name="Slattery M."/>
            <person name="Wrighton K.C."/>
            <person name="Wilkins M.J."/>
        </authorList>
    </citation>
    <scope>NUCLEOTIDE SEQUENCE [LARGE SCALE GENOMIC DNA]</scope>
    <source>
        <strain evidence="2">Licking1014_2</strain>
    </source>
</reference>
<dbReference type="CDD" id="cd00077">
    <property type="entry name" value="HDc"/>
    <property type="match status" value="1"/>
</dbReference>
<dbReference type="Pfam" id="PF13328">
    <property type="entry name" value="HD_4"/>
    <property type="match status" value="1"/>
</dbReference>
<evidence type="ECO:0000313" key="3">
    <source>
        <dbReference type="Proteomes" id="UP000318711"/>
    </source>
</evidence>
<proteinExistence type="predicted"/>
<protein>
    <recommendedName>
        <fullName evidence="1">HD/PDEase domain-containing protein</fullName>
    </recommendedName>
</protein>
<evidence type="ECO:0000259" key="1">
    <source>
        <dbReference type="SMART" id="SM00471"/>
    </source>
</evidence>
<dbReference type="InterPro" id="IPR003607">
    <property type="entry name" value="HD/PDEase_dom"/>
</dbReference>
<dbReference type="Proteomes" id="UP000318711">
    <property type="component" value="Unassembled WGS sequence"/>
</dbReference>
<comment type="caution">
    <text evidence="2">The sequence shown here is derived from an EMBL/GenBank/DDBJ whole genome shotgun (WGS) entry which is preliminary data.</text>
</comment>
<organism evidence="2 3">
    <name type="scientific">Candidatus Berkelbacteria bacterium Licking1014_2</name>
    <dbReference type="NCBI Taxonomy" id="2017146"/>
    <lineage>
        <taxon>Bacteria</taxon>
        <taxon>Candidatus Berkelbacteria</taxon>
    </lineage>
</organism>
<accession>A0A554LUX9</accession>
<dbReference type="InterPro" id="IPR052194">
    <property type="entry name" value="MESH1"/>
</dbReference>
<sequence length="177" mass="20288">MPIKTHKENKEIEKAISYLVLSINQSGKNPKPVILHSIRVGLNLYNLGCPRDIVVAALLHDILEDTDTSPDDIKKKFGEKIARLIQSCSFNDKIADKTERYKEATTRCLAAGKEALIIKAADFINNIPYTLDKSVDDKMREFLRDKAWFFIEKARPIIANEKIFTELKRCFNETFNN</sequence>
<dbReference type="SMART" id="SM00471">
    <property type="entry name" value="HDc"/>
    <property type="match status" value="1"/>
</dbReference>
<dbReference type="AlphaFoldDB" id="A0A554LUX9"/>
<feature type="domain" description="HD/PDEase" evidence="1">
    <location>
        <begin position="29"/>
        <end position="136"/>
    </location>
</feature>
<dbReference type="GO" id="GO:0008893">
    <property type="term" value="F:guanosine-3',5'-bis(diphosphate) 3'-diphosphatase activity"/>
    <property type="evidence" value="ECO:0007669"/>
    <property type="project" value="TreeGrafter"/>
</dbReference>
<dbReference type="SUPFAM" id="SSF109604">
    <property type="entry name" value="HD-domain/PDEase-like"/>
    <property type="match status" value="1"/>
</dbReference>
<dbReference type="Gene3D" id="1.10.3210.10">
    <property type="entry name" value="Hypothetical protein af1432"/>
    <property type="match status" value="1"/>
</dbReference>
<dbReference type="PANTHER" id="PTHR46246">
    <property type="entry name" value="GUANOSINE-3',5'-BIS(DIPHOSPHATE) 3'-PYROPHOSPHOHYDROLASE MESH1"/>
    <property type="match status" value="1"/>
</dbReference>
<dbReference type="EMBL" id="VMGL01000031">
    <property type="protein sequence ID" value="TSC96671.1"/>
    <property type="molecule type" value="Genomic_DNA"/>
</dbReference>